<comment type="function">
    <text evidence="2 7">Catalyzes the formation of N(7)-methylguanine at position 46 (m7G46) in tRNA.</text>
</comment>
<feature type="binding site" evidence="7">
    <location>
        <position position="158"/>
    </location>
    <ligand>
        <name>substrate</name>
    </ligand>
</feature>
<comment type="caution">
    <text evidence="7">Lacks conserved residue(s) required for the propagation of feature annotation.</text>
</comment>
<keyword evidence="4 7" id="KW-0808">Transferase</keyword>
<reference evidence="8 9" key="1">
    <citation type="submission" date="2018-01" db="EMBL/GenBank/DDBJ databases">
        <title>G. obscuriglobus.</title>
        <authorList>
            <person name="Franke J."/>
            <person name="Blomberg W."/>
            <person name="Selmecki A."/>
        </authorList>
    </citation>
    <scope>NUCLEOTIDE SEQUENCE [LARGE SCALE GENOMIC DNA]</scope>
    <source>
        <strain evidence="8 9">DSM 5831</strain>
    </source>
</reference>
<dbReference type="KEGG" id="gog:C1280_17445"/>
<dbReference type="PROSITE" id="PS51625">
    <property type="entry name" value="SAM_MT_TRMB"/>
    <property type="match status" value="1"/>
</dbReference>
<organism evidence="8 9">
    <name type="scientific">Gemmata obscuriglobus</name>
    <dbReference type="NCBI Taxonomy" id="114"/>
    <lineage>
        <taxon>Bacteria</taxon>
        <taxon>Pseudomonadati</taxon>
        <taxon>Planctomycetota</taxon>
        <taxon>Planctomycetia</taxon>
        <taxon>Gemmatales</taxon>
        <taxon>Gemmataceae</taxon>
        <taxon>Gemmata</taxon>
    </lineage>
</organism>
<feature type="binding site" evidence="7">
    <location>
        <begin position="228"/>
        <end position="231"/>
    </location>
    <ligand>
        <name>substrate</name>
    </ligand>
</feature>
<feature type="binding site" evidence="7">
    <location>
        <position position="79"/>
    </location>
    <ligand>
        <name>S-adenosyl-L-methionine</name>
        <dbReference type="ChEBI" id="CHEBI:59789"/>
    </ligand>
</feature>
<comment type="similarity">
    <text evidence="7">Belongs to the class I-like SAM-binding methyltransferase superfamily. TrmB family.</text>
</comment>
<dbReference type="SUPFAM" id="SSF53335">
    <property type="entry name" value="S-adenosyl-L-methionine-dependent methyltransferases"/>
    <property type="match status" value="1"/>
</dbReference>
<protein>
    <recommendedName>
        <fullName evidence="7">tRNA (guanine-N(7)-)-methyltransferase</fullName>
        <ecNumber evidence="7">2.1.1.33</ecNumber>
    </recommendedName>
    <alternativeName>
        <fullName evidence="7">tRNA (guanine(46)-N(7))-methyltransferase</fullName>
    </alternativeName>
    <alternativeName>
        <fullName evidence="7">tRNA(m7G46)-methyltransferase</fullName>
    </alternativeName>
</protein>
<gene>
    <name evidence="7 8" type="primary">trmB</name>
    <name evidence="8" type="ORF">C1280_17445</name>
</gene>
<comment type="pathway">
    <text evidence="7">tRNA modification; N(7)-methylguanine-tRNA biosynthesis.</text>
</comment>
<name>A0A2Z3HBJ3_9BACT</name>
<comment type="catalytic activity">
    <reaction evidence="1 7">
        <text>guanosine(46) in tRNA + S-adenosyl-L-methionine = N(7)-methylguanosine(46) in tRNA + S-adenosyl-L-homocysteine</text>
        <dbReference type="Rhea" id="RHEA:42708"/>
        <dbReference type="Rhea" id="RHEA-COMP:10188"/>
        <dbReference type="Rhea" id="RHEA-COMP:10189"/>
        <dbReference type="ChEBI" id="CHEBI:57856"/>
        <dbReference type="ChEBI" id="CHEBI:59789"/>
        <dbReference type="ChEBI" id="CHEBI:74269"/>
        <dbReference type="ChEBI" id="CHEBI:74480"/>
        <dbReference type="EC" id="2.1.1.33"/>
    </reaction>
</comment>
<sequence length="270" mass="29911">MRQLSPVYRWARWRSFGVRKPRRLSAEELAPWVWELPREAGARTVGLKAAAAALPAAPVALNRIDWEQFYGNANPVEIEVGTGKGLFLLNASIARPGTNFLGIEIVRKYQLYAASRYAVRKIPNVKTACADAKLVLRDFVAVGSVQAVHVYFPDPWWKARHKKRRVFTPEFAADAARAIREGGRLYIATDVEEYFGVMTAIVGAMPCFELRPAEEQLAAPRTDAGFATNFERKALEKGGGVWRAVYERTSAPVTVAADPTEAENEGTSSD</sequence>
<keyword evidence="5 7" id="KW-0949">S-adenosyl-L-methionine</keyword>
<evidence type="ECO:0000256" key="4">
    <source>
        <dbReference type="ARBA" id="ARBA00022679"/>
    </source>
</evidence>
<feature type="binding site" evidence="7">
    <location>
        <position position="190"/>
    </location>
    <ligand>
        <name>substrate</name>
    </ligand>
</feature>
<dbReference type="Proteomes" id="UP000245802">
    <property type="component" value="Chromosome"/>
</dbReference>
<dbReference type="Gene3D" id="3.40.50.150">
    <property type="entry name" value="Vaccinia Virus protein VP39"/>
    <property type="match status" value="1"/>
</dbReference>
<evidence type="ECO:0000256" key="5">
    <source>
        <dbReference type="ARBA" id="ARBA00022691"/>
    </source>
</evidence>
<dbReference type="InterPro" id="IPR029063">
    <property type="entry name" value="SAM-dependent_MTases_sf"/>
</dbReference>
<keyword evidence="3 7" id="KW-0489">Methyltransferase</keyword>
<dbReference type="AlphaFoldDB" id="A0A2Z3HBJ3"/>
<evidence type="ECO:0000256" key="6">
    <source>
        <dbReference type="ARBA" id="ARBA00022694"/>
    </source>
</evidence>
<evidence type="ECO:0000313" key="8">
    <source>
        <dbReference type="EMBL" id="AWM38590.1"/>
    </source>
</evidence>
<proteinExistence type="inferred from homology"/>
<dbReference type="CDD" id="cd02440">
    <property type="entry name" value="AdoMet_MTases"/>
    <property type="match status" value="1"/>
</dbReference>
<dbReference type="InterPro" id="IPR055361">
    <property type="entry name" value="tRNA_methyltr_TrmB_bact"/>
</dbReference>
<dbReference type="InterPro" id="IPR003358">
    <property type="entry name" value="tRNA_(Gua-N-7)_MeTrfase_Trmb"/>
</dbReference>
<dbReference type="OrthoDB" id="9802090at2"/>
<dbReference type="GO" id="GO:0008176">
    <property type="term" value="F:tRNA (guanine(46)-N7)-methyltransferase activity"/>
    <property type="evidence" value="ECO:0007669"/>
    <property type="project" value="UniProtKB-UniRule"/>
</dbReference>
<dbReference type="HAMAP" id="MF_01057">
    <property type="entry name" value="tRNA_methyltr_TrmB"/>
    <property type="match status" value="1"/>
</dbReference>
<accession>A0A2Z3HBJ3</accession>
<feature type="binding site" evidence="7">
    <location>
        <position position="154"/>
    </location>
    <ligand>
        <name>S-adenosyl-L-methionine</name>
        <dbReference type="ChEBI" id="CHEBI:59789"/>
    </ligand>
</feature>
<dbReference type="PANTHER" id="PTHR23417">
    <property type="entry name" value="3-DEOXY-D-MANNO-OCTULOSONIC-ACID TRANSFERASE/TRNA GUANINE-N 7 - -METHYLTRANSFERASE"/>
    <property type="match status" value="1"/>
</dbReference>
<dbReference type="GO" id="GO:0043527">
    <property type="term" value="C:tRNA methyltransferase complex"/>
    <property type="evidence" value="ECO:0007669"/>
    <property type="project" value="TreeGrafter"/>
</dbReference>
<dbReference type="PANTHER" id="PTHR23417:SF14">
    <property type="entry name" value="PENTACOTRIPEPTIDE-REPEAT REGION OF PRORP DOMAIN-CONTAINING PROTEIN"/>
    <property type="match status" value="1"/>
</dbReference>
<evidence type="ECO:0000256" key="1">
    <source>
        <dbReference type="ARBA" id="ARBA00000142"/>
    </source>
</evidence>
<evidence type="ECO:0000313" key="9">
    <source>
        <dbReference type="Proteomes" id="UP000245802"/>
    </source>
</evidence>
<dbReference type="Pfam" id="PF02390">
    <property type="entry name" value="Methyltransf_4"/>
    <property type="match status" value="1"/>
</dbReference>
<evidence type="ECO:0000256" key="7">
    <source>
        <dbReference type="HAMAP-Rule" id="MF_01057"/>
    </source>
</evidence>
<dbReference type="EMBL" id="CP025958">
    <property type="protein sequence ID" value="AWM38590.1"/>
    <property type="molecule type" value="Genomic_DNA"/>
</dbReference>
<keyword evidence="9" id="KW-1185">Reference proteome</keyword>
<keyword evidence="6 7" id="KW-0819">tRNA processing</keyword>
<feature type="binding site" evidence="7">
    <location>
        <position position="104"/>
    </location>
    <ligand>
        <name>S-adenosyl-L-methionine</name>
        <dbReference type="ChEBI" id="CHEBI:59789"/>
    </ligand>
</feature>
<feature type="binding site" evidence="7">
    <location>
        <position position="131"/>
    </location>
    <ligand>
        <name>S-adenosyl-L-methionine</name>
        <dbReference type="ChEBI" id="CHEBI:59789"/>
    </ligand>
</feature>
<dbReference type="UniPathway" id="UPA00989"/>
<evidence type="ECO:0000256" key="2">
    <source>
        <dbReference type="ARBA" id="ARBA00003015"/>
    </source>
</evidence>
<evidence type="ECO:0000256" key="3">
    <source>
        <dbReference type="ARBA" id="ARBA00022603"/>
    </source>
</evidence>
<dbReference type="NCBIfam" id="TIGR00091">
    <property type="entry name" value="tRNA (guanosine(46)-N7)-methyltransferase TrmB"/>
    <property type="match status" value="1"/>
</dbReference>
<dbReference type="EC" id="2.1.1.33" evidence="7"/>